<protein>
    <submittedName>
        <fullName evidence="2">Uncharacterized protein</fullName>
    </submittedName>
</protein>
<gene>
    <name evidence="2" type="ORF">BCR34DRAFT_555854</name>
</gene>
<evidence type="ECO:0000313" key="3">
    <source>
        <dbReference type="Proteomes" id="UP000193144"/>
    </source>
</evidence>
<name>A0A1Y2A4U1_9PLEO</name>
<sequence>MGWWSWGGLRGVENLPQVKDRGRIFASNTITNSFNIITSSLNTNSSIPIPWQASAARLQLPKQIACFDFLRLIRVDVGFHRRRTPAARSEASLERRPGRRQSLTSPSSPSSFFHSTTPPLLNTTTPPPRRQNTSSISSEGFSPRQRRPRVISGRSRLPVVAVADSTGVKIRLRSVFISPDTFRPGETVESPLHRWR</sequence>
<dbReference type="AlphaFoldDB" id="A0A1Y2A4U1"/>
<comment type="caution">
    <text evidence="2">The sequence shown here is derived from an EMBL/GenBank/DDBJ whole genome shotgun (WGS) entry which is preliminary data.</text>
</comment>
<organism evidence="2 3">
    <name type="scientific">Clohesyomyces aquaticus</name>
    <dbReference type="NCBI Taxonomy" id="1231657"/>
    <lineage>
        <taxon>Eukaryota</taxon>
        <taxon>Fungi</taxon>
        <taxon>Dikarya</taxon>
        <taxon>Ascomycota</taxon>
        <taxon>Pezizomycotina</taxon>
        <taxon>Dothideomycetes</taxon>
        <taxon>Pleosporomycetidae</taxon>
        <taxon>Pleosporales</taxon>
        <taxon>Lindgomycetaceae</taxon>
        <taxon>Clohesyomyces</taxon>
    </lineage>
</organism>
<dbReference type="Proteomes" id="UP000193144">
    <property type="component" value="Unassembled WGS sequence"/>
</dbReference>
<keyword evidence="3" id="KW-1185">Reference proteome</keyword>
<reference evidence="2 3" key="1">
    <citation type="submission" date="2016-07" db="EMBL/GenBank/DDBJ databases">
        <title>Pervasive Adenine N6-methylation of Active Genes in Fungi.</title>
        <authorList>
            <consortium name="DOE Joint Genome Institute"/>
            <person name="Mondo S.J."/>
            <person name="Dannebaum R.O."/>
            <person name="Kuo R.C."/>
            <person name="Labutti K."/>
            <person name="Haridas S."/>
            <person name="Kuo A."/>
            <person name="Salamov A."/>
            <person name="Ahrendt S.R."/>
            <person name="Lipzen A."/>
            <person name="Sullivan W."/>
            <person name="Andreopoulos W.B."/>
            <person name="Clum A."/>
            <person name="Lindquist E."/>
            <person name="Daum C."/>
            <person name="Ramamoorthy G.K."/>
            <person name="Gryganskyi A."/>
            <person name="Culley D."/>
            <person name="Magnuson J.K."/>
            <person name="James T.Y."/>
            <person name="O'Malley M.A."/>
            <person name="Stajich J.E."/>
            <person name="Spatafora J.W."/>
            <person name="Visel A."/>
            <person name="Grigoriev I.V."/>
        </authorList>
    </citation>
    <scope>NUCLEOTIDE SEQUENCE [LARGE SCALE GENOMIC DNA]</scope>
    <source>
        <strain evidence="2 3">CBS 115471</strain>
    </source>
</reference>
<accession>A0A1Y2A4U1</accession>
<proteinExistence type="predicted"/>
<evidence type="ECO:0000256" key="1">
    <source>
        <dbReference type="SAM" id="MobiDB-lite"/>
    </source>
</evidence>
<feature type="region of interest" description="Disordered" evidence="1">
    <location>
        <begin position="84"/>
        <end position="152"/>
    </location>
</feature>
<dbReference type="EMBL" id="MCFA01000013">
    <property type="protein sequence ID" value="ORY17327.1"/>
    <property type="molecule type" value="Genomic_DNA"/>
</dbReference>
<feature type="compositionally biased region" description="Low complexity" evidence="1">
    <location>
        <begin position="102"/>
        <end position="124"/>
    </location>
</feature>
<evidence type="ECO:0000313" key="2">
    <source>
        <dbReference type="EMBL" id="ORY17327.1"/>
    </source>
</evidence>
<feature type="compositionally biased region" description="Polar residues" evidence="1">
    <location>
        <begin position="130"/>
        <end position="140"/>
    </location>
</feature>